<name>A0A0R0EKB4_SOYBN</name>
<reference evidence="7 8" key="1">
    <citation type="journal article" date="2010" name="Nature">
        <title>Genome sequence of the palaeopolyploid soybean.</title>
        <authorList>
            <person name="Schmutz J."/>
            <person name="Cannon S.B."/>
            <person name="Schlueter J."/>
            <person name="Ma J."/>
            <person name="Mitros T."/>
            <person name="Nelson W."/>
            <person name="Hyten D.L."/>
            <person name="Song Q."/>
            <person name="Thelen J.J."/>
            <person name="Cheng J."/>
            <person name="Xu D."/>
            <person name="Hellsten U."/>
            <person name="May G.D."/>
            <person name="Yu Y."/>
            <person name="Sakurai T."/>
            <person name="Umezawa T."/>
            <person name="Bhattacharyya M.K."/>
            <person name="Sandhu D."/>
            <person name="Valliyodan B."/>
            <person name="Lindquist E."/>
            <person name="Peto M."/>
            <person name="Grant D."/>
            <person name="Shu S."/>
            <person name="Goodstein D."/>
            <person name="Barry K."/>
            <person name="Futrell-Griggs M."/>
            <person name="Abernathy B."/>
            <person name="Du J."/>
            <person name="Tian Z."/>
            <person name="Zhu L."/>
            <person name="Gill N."/>
            <person name="Joshi T."/>
            <person name="Libault M."/>
            <person name="Sethuraman A."/>
            <person name="Zhang X.-C."/>
            <person name="Shinozaki K."/>
            <person name="Nguyen H.T."/>
            <person name="Wing R.A."/>
            <person name="Cregan P."/>
            <person name="Specht J."/>
            <person name="Grimwood J."/>
            <person name="Rokhsar D."/>
            <person name="Stacey G."/>
            <person name="Shoemaker R.C."/>
            <person name="Jackson S.A."/>
        </authorList>
    </citation>
    <scope>NUCLEOTIDE SEQUENCE [LARGE SCALE GENOMIC DNA]</scope>
    <source>
        <strain evidence="8">cv. Williams 82</strain>
        <tissue evidence="7">Callus</tissue>
    </source>
</reference>
<dbReference type="EMBL" id="CM000852">
    <property type="protein sequence ID" value="KRG94630.1"/>
    <property type="molecule type" value="Genomic_DNA"/>
</dbReference>
<dbReference type="Pfam" id="PF03009">
    <property type="entry name" value="GDPD"/>
    <property type="match status" value="1"/>
</dbReference>
<dbReference type="OMA" id="AAQFMRK"/>
<dbReference type="EnsemblPlants" id="KRG94630">
    <property type="protein sequence ID" value="KRG94630"/>
    <property type="gene ID" value="GLYMA_19G098500"/>
</dbReference>
<organism evidence="7">
    <name type="scientific">Glycine max</name>
    <name type="common">Soybean</name>
    <name type="synonym">Glycine hispida</name>
    <dbReference type="NCBI Taxonomy" id="3847"/>
    <lineage>
        <taxon>Eukaryota</taxon>
        <taxon>Viridiplantae</taxon>
        <taxon>Streptophyta</taxon>
        <taxon>Embryophyta</taxon>
        <taxon>Tracheophyta</taxon>
        <taxon>Spermatophyta</taxon>
        <taxon>Magnoliopsida</taxon>
        <taxon>eudicotyledons</taxon>
        <taxon>Gunneridae</taxon>
        <taxon>Pentapetalae</taxon>
        <taxon>rosids</taxon>
        <taxon>fabids</taxon>
        <taxon>Fabales</taxon>
        <taxon>Fabaceae</taxon>
        <taxon>Papilionoideae</taxon>
        <taxon>50 kb inversion clade</taxon>
        <taxon>NPAAA clade</taxon>
        <taxon>indigoferoid/millettioid clade</taxon>
        <taxon>Phaseoleae</taxon>
        <taxon>Glycine</taxon>
        <taxon>Glycine subgen. Soja</taxon>
    </lineage>
</organism>
<dbReference type="GO" id="GO:0006071">
    <property type="term" value="P:glycerol metabolic process"/>
    <property type="evidence" value="ECO:0007669"/>
    <property type="project" value="UniProtKB-KW"/>
</dbReference>
<dbReference type="PaxDb" id="3847-GLYMA19G27060.1"/>
<dbReference type="PANTHER" id="PTHR22958">
    <property type="entry name" value="GLYCEROPHOSPHORYL DIESTER PHOSPHODIESTERASE"/>
    <property type="match status" value="1"/>
</dbReference>
<dbReference type="GO" id="GO:0008889">
    <property type="term" value="F:glycerophosphodiester phosphodiesterase activity"/>
    <property type="evidence" value="ECO:0007669"/>
    <property type="project" value="UniProtKB-EC"/>
</dbReference>
<evidence type="ECO:0000256" key="1">
    <source>
        <dbReference type="ARBA" id="ARBA00007277"/>
    </source>
</evidence>
<dbReference type="PANTHER" id="PTHR22958:SF1">
    <property type="entry name" value="GLYCEROPHOSPHOCHOLINE PHOSPHODIESTERASE GPCPD1"/>
    <property type="match status" value="1"/>
</dbReference>
<accession>A0A0R0EKB4</accession>
<dbReference type="SUPFAM" id="SSF51695">
    <property type="entry name" value="PLC-like phosphodiesterases"/>
    <property type="match status" value="1"/>
</dbReference>
<dbReference type="OrthoDB" id="1058301at2759"/>
<dbReference type="Gramene" id="KRG94630">
    <property type="protein sequence ID" value="KRG94630"/>
    <property type="gene ID" value="GLYMA_19G098500"/>
</dbReference>
<evidence type="ECO:0000256" key="3">
    <source>
        <dbReference type="ARBA" id="ARBA00022798"/>
    </source>
</evidence>
<dbReference type="AlphaFoldDB" id="A0A0R0EKB4"/>
<evidence type="ECO:0000256" key="4">
    <source>
        <dbReference type="ARBA" id="ARBA00022801"/>
    </source>
</evidence>
<keyword evidence="4" id="KW-0378">Hydrolase</keyword>
<dbReference type="GO" id="GO:0046475">
    <property type="term" value="P:glycerophospholipid catabolic process"/>
    <property type="evidence" value="ECO:0000318"/>
    <property type="project" value="GO_Central"/>
</dbReference>
<evidence type="ECO:0000313" key="8">
    <source>
        <dbReference type="EnsemblPlants" id="KRG94630"/>
    </source>
</evidence>
<evidence type="ECO:0000259" key="6">
    <source>
        <dbReference type="PROSITE" id="PS51704"/>
    </source>
</evidence>
<dbReference type="PROSITE" id="PS51704">
    <property type="entry name" value="GP_PDE"/>
    <property type="match status" value="1"/>
</dbReference>
<dbReference type="Gene3D" id="3.20.20.190">
    <property type="entry name" value="Phosphatidylinositol (PI) phosphodiesterase"/>
    <property type="match status" value="1"/>
</dbReference>
<dbReference type="InterPro" id="IPR017946">
    <property type="entry name" value="PLC-like_Pdiesterase_TIM-brl"/>
</dbReference>
<comment type="similarity">
    <text evidence="1">Belongs to the glycerophosphoryl diester phosphodiesterase family.</text>
</comment>
<dbReference type="FunFam" id="3.20.20.190:FF:000034">
    <property type="entry name" value="Glycerophosphodiester phosphodiesterase GDPD2"/>
    <property type="match status" value="1"/>
</dbReference>
<reference evidence="8" key="2">
    <citation type="submission" date="2018-02" db="UniProtKB">
        <authorList>
            <consortium name="EnsemblPlants"/>
        </authorList>
    </citation>
    <scope>IDENTIFICATION</scope>
    <source>
        <strain evidence="8">Williams 82</strain>
    </source>
</reference>
<sequence length="440" mass="49331">MTRSRIFVRRSVGGDLFRVQAINSATQSSLKSHHHRNTHNSIPAPYPQPSFSLSLSLSQMALKAVHVTDVPSLDLVPENASLALCSSRFPNGLEMCRSGLEIPKFVVIGHRGNGMNVLQSSDRRMRAIKENTIMSFNAAATFPLDFIEFDVQVTRDDCPVIFHDDLILTEENGTVFGKRITELSLSEFLSYGPQREDEKEGNVLLRKKDGKIMQWDVEQDDPLCTLQEAFVKVEPTLGFNIELKFDDHIVYEQDYLVHVLQTILKVVFDYAKDRPIIFSTFQPDAAMLIRKLQTNYPVFFLTNGGCEIYEDVRRNSLEEAMKLCLENGLEGIVSEIKGIFRNPGAVTQIKESKLSLLSYGKLNNVPEAVYMQHLMGINGVIVDLVQEITEAVADMIKPTKGGEGEGLAEGCGKVQGNSKPQFSQQELSFLFKLIPQLLQI</sequence>
<comment type="catalytic activity">
    <reaction evidence="5">
        <text>a sn-glycero-3-phosphodiester + H2O = an alcohol + sn-glycerol 3-phosphate + H(+)</text>
        <dbReference type="Rhea" id="RHEA:12969"/>
        <dbReference type="ChEBI" id="CHEBI:15377"/>
        <dbReference type="ChEBI" id="CHEBI:15378"/>
        <dbReference type="ChEBI" id="CHEBI:30879"/>
        <dbReference type="ChEBI" id="CHEBI:57597"/>
        <dbReference type="ChEBI" id="CHEBI:83408"/>
        <dbReference type="EC" id="3.1.4.46"/>
    </reaction>
</comment>
<proteinExistence type="inferred from homology"/>
<evidence type="ECO:0000313" key="9">
    <source>
        <dbReference type="Proteomes" id="UP000008827"/>
    </source>
</evidence>
<dbReference type="InterPro" id="IPR030395">
    <property type="entry name" value="GP_PDE_dom"/>
</dbReference>
<evidence type="ECO:0000256" key="5">
    <source>
        <dbReference type="ARBA" id="ARBA00047512"/>
    </source>
</evidence>
<dbReference type="STRING" id="3847.A0A0R0EKB4"/>
<reference evidence="7" key="3">
    <citation type="submission" date="2018-07" db="EMBL/GenBank/DDBJ databases">
        <title>WGS assembly of Glycine max.</title>
        <authorList>
            <person name="Schmutz J."/>
            <person name="Cannon S."/>
            <person name="Schlueter J."/>
            <person name="Ma J."/>
            <person name="Mitros T."/>
            <person name="Nelson W."/>
            <person name="Hyten D."/>
            <person name="Song Q."/>
            <person name="Thelen J."/>
            <person name="Cheng J."/>
            <person name="Xu D."/>
            <person name="Hellsten U."/>
            <person name="May G."/>
            <person name="Yu Y."/>
            <person name="Sakurai T."/>
            <person name="Umezawa T."/>
            <person name="Bhattacharyya M."/>
            <person name="Sandhu D."/>
            <person name="Valliyodan B."/>
            <person name="Lindquist E."/>
            <person name="Peto M."/>
            <person name="Grant D."/>
            <person name="Shu S."/>
            <person name="Goodstein D."/>
            <person name="Barry K."/>
            <person name="Futrell-Griggs M."/>
            <person name="Abernathy B."/>
            <person name="Du J."/>
            <person name="Tian Z."/>
            <person name="Zhu L."/>
            <person name="Gill N."/>
            <person name="Joshi T."/>
            <person name="Libault M."/>
            <person name="Sethuraman A."/>
            <person name="Zhang X."/>
            <person name="Shinozaki K."/>
            <person name="Nguyen H."/>
            <person name="Wing R."/>
            <person name="Cregan P."/>
            <person name="Specht J."/>
            <person name="Grimwood J."/>
            <person name="Rokhsar D."/>
            <person name="Stacey G."/>
            <person name="Shoemaker R."/>
            <person name="Jackson S."/>
        </authorList>
    </citation>
    <scope>NUCLEOTIDE SEQUENCE</scope>
    <source>
        <tissue evidence="7">Callus</tissue>
    </source>
</reference>
<dbReference type="InterPro" id="IPR051578">
    <property type="entry name" value="GDPD"/>
</dbReference>
<evidence type="ECO:0000313" key="7">
    <source>
        <dbReference type="EMBL" id="KRG94630.1"/>
    </source>
</evidence>
<protein>
    <recommendedName>
        <fullName evidence="2">glycerophosphodiester phosphodiesterase</fullName>
        <ecNumber evidence="2">3.1.4.46</ecNumber>
    </recommendedName>
</protein>
<keyword evidence="3" id="KW-0319">Glycerol metabolism</keyword>
<gene>
    <name evidence="8" type="primary">LOC100807698</name>
    <name evidence="7" type="ORF">GLYMA_19G098500</name>
</gene>
<dbReference type="EC" id="3.1.4.46" evidence="2"/>
<dbReference type="SMR" id="A0A0R0EKB4"/>
<keyword evidence="9" id="KW-1185">Reference proteome</keyword>
<dbReference type="Proteomes" id="UP000008827">
    <property type="component" value="Chromosome 19"/>
</dbReference>
<evidence type="ECO:0000256" key="2">
    <source>
        <dbReference type="ARBA" id="ARBA00012247"/>
    </source>
</evidence>
<feature type="domain" description="GP-PDE" evidence="6">
    <location>
        <begin position="105"/>
        <end position="392"/>
    </location>
</feature>